<proteinExistence type="predicted"/>
<reference evidence="3" key="1">
    <citation type="journal article" date="2019" name="Int. J. Syst. Evol. Microbiol.">
        <title>The Global Catalogue of Microorganisms (GCM) 10K type strain sequencing project: providing services to taxonomists for standard genome sequencing and annotation.</title>
        <authorList>
            <consortium name="The Broad Institute Genomics Platform"/>
            <consortium name="The Broad Institute Genome Sequencing Center for Infectious Disease"/>
            <person name="Wu L."/>
            <person name="Ma J."/>
        </authorList>
    </citation>
    <scope>NUCLEOTIDE SEQUENCE [LARGE SCALE GENOMIC DNA]</scope>
    <source>
        <strain evidence="3">JCM 17441</strain>
    </source>
</reference>
<accession>A0ABP8DPW7</accession>
<dbReference type="EMBL" id="BAABAT010000044">
    <property type="protein sequence ID" value="GAA4261151.1"/>
    <property type="molecule type" value="Genomic_DNA"/>
</dbReference>
<comment type="caution">
    <text evidence="2">The sequence shown here is derived from an EMBL/GenBank/DDBJ whole genome shotgun (WGS) entry which is preliminary data.</text>
</comment>
<keyword evidence="3" id="KW-1185">Reference proteome</keyword>
<dbReference type="Proteomes" id="UP001500620">
    <property type="component" value="Unassembled WGS sequence"/>
</dbReference>
<dbReference type="CDD" id="cd24146">
    <property type="entry name" value="nat-AmDH_N_like"/>
    <property type="match status" value="1"/>
</dbReference>
<dbReference type="RefSeq" id="WP_345138055.1">
    <property type="nucleotide sequence ID" value="NZ_BAABAT010000044.1"/>
</dbReference>
<dbReference type="SUPFAM" id="SSF51735">
    <property type="entry name" value="NAD(P)-binding Rossmann-fold domains"/>
    <property type="match status" value="1"/>
</dbReference>
<evidence type="ECO:0000259" key="1">
    <source>
        <dbReference type="Pfam" id="PF19328"/>
    </source>
</evidence>
<dbReference type="InterPro" id="IPR045760">
    <property type="entry name" value="DAP_DH_C"/>
</dbReference>
<name>A0ABP8DPW7_9ACTN</name>
<feature type="domain" description="2,4-diaminopentanoate dehydrogenase C-terminal" evidence="1">
    <location>
        <begin position="140"/>
        <end position="333"/>
    </location>
</feature>
<sequence>MGTRVIQWATGAIGKTTLRAVLDAPDLDLVGLYVYGERKAGRDAGDIARRPPAGVTATRDAEAILALDADVVIHAPRLRTDYGEHDEDICRLLRSGKNVITTAGHHYPAPERAARFERAARDGGSTLFGVGVSPGVIGERLALALTGVAVRLDRVEIDEVLDARGMPDPDFVFNVMGMGADPDTVDLERGTLPVLYGELYAETLRFMGDAMGVRYDRIEPDHHLELATEDIAVAAGTIRKGTVAATEWRWHGVVAGERFVTLSIIWTMDPQRPRYAGRDHWTIRLHGRPGVVMTVNLVEPDDPGVRTTAAQYVTAGPVIRAIPLVLAAPPGIMRPSVFGAWSA</sequence>
<organism evidence="2 3">
    <name type="scientific">Dactylosporangium darangshiense</name>
    <dbReference type="NCBI Taxonomy" id="579108"/>
    <lineage>
        <taxon>Bacteria</taxon>
        <taxon>Bacillati</taxon>
        <taxon>Actinomycetota</taxon>
        <taxon>Actinomycetes</taxon>
        <taxon>Micromonosporales</taxon>
        <taxon>Micromonosporaceae</taxon>
        <taxon>Dactylosporangium</taxon>
    </lineage>
</organism>
<evidence type="ECO:0000313" key="3">
    <source>
        <dbReference type="Proteomes" id="UP001500620"/>
    </source>
</evidence>
<protein>
    <submittedName>
        <fullName evidence="2">Dihydrodipicolinate reductase</fullName>
    </submittedName>
</protein>
<evidence type="ECO:0000313" key="2">
    <source>
        <dbReference type="EMBL" id="GAA4261151.1"/>
    </source>
</evidence>
<gene>
    <name evidence="2" type="ORF">GCM10022255_092670</name>
</gene>
<dbReference type="Gene3D" id="3.40.50.720">
    <property type="entry name" value="NAD(P)-binding Rossmann-like Domain"/>
    <property type="match status" value="1"/>
</dbReference>
<dbReference type="InterPro" id="IPR036291">
    <property type="entry name" value="NAD(P)-bd_dom_sf"/>
</dbReference>
<dbReference type="Pfam" id="PF19328">
    <property type="entry name" value="DAP_DH_C"/>
    <property type="match status" value="1"/>
</dbReference>